<evidence type="ECO:0000256" key="8">
    <source>
        <dbReference type="RuleBase" id="RU366003"/>
    </source>
</evidence>
<dbReference type="Gene3D" id="3.20.20.140">
    <property type="entry name" value="Metal-dependent hydrolases"/>
    <property type="match status" value="1"/>
</dbReference>
<sequence length="278" mass="31016">MTGHATLPSDNHVHTEFSWDTGPDASMVNTCRRAVEIGLPAVAFTEHVDFTDWGDHDHPPTDARVGTRKRVLPVDVDGYLASIEQCRHQFPGLRILSGIEAGEPHLFAGSVAAVLRSGTFDRVLGSLHSIVHDGHLVYANHVFRSRPAHEVVGDYFAELLRLVEGSDVFEVLAHCDYPRRYWPAAREGQYRETDFEEEYRTVFRALAGSGRPLELNTSSPLASVDLMRWWYEEGGGAVSFGSDAHVPVRVGDQFAVAVDVVEAAGFRPGRDEYDFWRR</sequence>
<reference evidence="10" key="1">
    <citation type="submission" date="2020-07" db="EMBL/GenBank/DDBJ databases">
        <authorList>
            <person name="Pettersson B.M.F."/>
            <person name="Behra P.R.K."/>
            <person name="Ramesh M."/>
            <person name="Das S."/>
            <person name="Dasgupta S."/>
            <person name="Kirsebom L.A."/>
        </authorList>
    </citation>
    <scope>NUCLEOTIDE SEQUENCE</scope>
    <source>
        <strain evidence="10">DSM 44838</strain>
    </source>
</reference>
<dbReference type="AlphaFoldDB" id="A0A9X3BRJ7"/>
<reference evidence="10" key="2">
    <citation type="journal article" date="2022" name="BMC Genomics">
        <title>Comparative genome analysis of mycobacteria focusing on tRNA and non-coding RNA.</title>
        <authorList>
            <person name="Behra P.R.K."/>
            <person name="Pettersson B.M.F."/>
            <person name="Ramesh M."/>
            <person name="Das S."/>
            <person name="Dasgupta S."/>
            <person name="Kirsebom L.A."/>
        </authorList>
    </citation>
    <scope>NUCLEOTIDE SEQUENCE</scope>
    <source>
        <strain evidence="10">DSM 44838</strain>
    </source>
</reference>
<dbReference type="PANTHER" id="PTHR21039">
    <property type="entry name" value="HISTIDINOL PHOSPHATASE-RELATED"/>
    <property type="match status" value="1"/>
</dbReference>
<dbReference type="InterPro" id="IPR004013">
    <property type="entry name" value="PHP_dom"/>
</dbReference>
<dbReference type="Pfam" id="PF02811">
    <property type="entry name" value="PHP"/>
    <property type="match status" value="1"/>
</dbReference>
<dbReference type="EC" id="3.1.3.15" evidence="3 8"/>
<dbReference type="SUPFAM" id="SSF89550">
    <property type="entry name" value="PHP domain-like"/>
    <property type="match status" value="1"/>
</dbReference>
<comment type="similarity">
    <text evidence="2 8">Belongs to the PHP hydrolase family. HisK subfamily.</text>
</comment>
<dbReference type="Proteomes" id="UP001141629">
    <property type="component" value="Unassembled WGS sequence"/>
</dbReference>
<gene>
    <name evidence="10" type="ORF">H7K45_03590</name>
</gene>
<comment type="caution">
    <text evidence="10">The sequence shown here is derived from an EMBL/GenBank/DDBJ whole genome shotgun (WGS) entry which is preliminary data.</text>
</comment>
<evidence type="ECO:0000256" key="3">
    <source>
        <dbReference type="ARBA" id="ARBA00013085"/>
    </source>
</evidence>
<keyword evidence="5 8" id="KW-0378">Hydrolase</keyword>
<name>A0A9X3BRJ7_9MYCO</name>
<dbReference type="InterPro" id="IPR010140">
    <property type="entry name" value="Histidinol_P_phosphatase_HisJ"/>
</dbReference>
<dbReference type="GO" id="GO:0004401">
    <property type="term" value="F:histidinol-phosphatase activity"/>
    <property type="evidence" value="ECO:0007669"/>
    <property type="project" value="UniProtKB-UniRule"/>
</dbReference>
<comment type="pathway">
    <text evidence="1 8">Amino-acid biosynthesis; L-histidine biosynthesis; L-histidine from 5-phospho-alpha-D-ribose 1-diphosphate: step 8/9.</text>
</comment>
<keyword evidence="11" id="KW-1185">Reference proteome</keyword>
<evidence type="ECO:0000256" key="4">
    <source>
        <dbReference type="ARBA" id="ARBA00022605"/>
    </source>
</evidence>
<evidence type="ECO:0000256" key="6">
    <source>
        <dbReference type="ARBA" id="ARBA00023102"/>
    </source>
</evidence>
<protein>
    <recommendedName>
        <fullName evidence="3 8">Histidinol-phosphatase</fullName>
        <shortName evidence="8">HolPase</shortName>
        <ecNumber evidence="3 8">3.1.3.15</ecNumber>
    </recommendedName>
</protein>
<evidence type="ECO:0000256" key="7">
    <source>
        <dbReference type="ARBA" id="ARBA00049158"/>
    </source>
</evidence>
<dbReference type="RefSeq" id="WP_263994400.1">
    <property type="nucleotide sequence ID" value="NZ_JACKVK010000002.1"/>
</dbReference>
<evidence type="ECO:0000256" key="5">
    <source>
        <dbReference type="ARBA" id="ARBA00022801"/>
    </source>
</evidence>
<dbReference type="GO" id="GO:0005737">
    <property type="term" value="C:cytoplasm"/>
    <property type="evidence" value="ECO:0007669"/>
    <property type="project" value="TreeGrafter"/>
</dbReference>
<accession>A0A9X3BRJ7</accession>
<keyword evidence="4 8" id="KW-0028">Amino-acid biosynthesis</keyword>
<dbReference type="InterPro" id="IPR016195">
    <property type="entry name" value="Pol/histidinol_Pase-like"/>
</dbReference>
<comment type="catalytic activity">
    <reaction evidence="7 8">
        <text>L-histidinol phosphate + H2O = L-histidinol + phosphate</text>
        <dbReference type="Rhea" id="RHEA:14465"/>
        <dbReference type="ChEBI" id="CHEBI:15377"/>
        <dbReference type="ChEBI" id="CHEBI:43474"/>
        <dbReference type="ChEBI" id="CHEBI:57699"/>
        <dbReference type="ChEBI" id="CHEBI:57980"/>
        <dbReference type="EC" id="3.1.3.15"/>
    </reaction>
</comment>
<dbReference type="EMBL" id="JACKVK010000002">
    <property type="protein sequence ID" value="MCV7419614.1"/>
    <property type="molecule type" value="Genomic_DNA"/>
</dbReference>
<dbReference type="PANTHER" id="PTHR21039:SF0">
    <property type="entry name" value="HISTIDINOL-PHOSPHATASE"/>
    <property type="match status" value="1"/>
</dbReference>
<evidence type="ECO:0000256" key="1">
    <source>
        <dbReference type="ARBA" id="ARBA00004970"/>
    </source>
</evidence>
<keyword evidence="6 8" id="KW-0368">Histidine biosynthesis</keyword>
<dbReference type="GO" id="GO:0000105">
    <property type="term" value="P:L-histidine biosynthetic process"/>
    <property type="evidence" value="ECO:0007669"/>
    <property type="project" value="UniProtKB-UniRule"/>
</dbReference>
<feature type="domain" description="PHP" evidence="9">
    <location>
        <begin position="10"/>
        <end position="218"/>
    </location>
</feature>
<evidence type="ECO:0000313" key="10">
    <source>
        <dbReference type="EMBL" id="MCV7419614.1"/>
    </source>
</evidence>
<proteinExistence type="inferred from homology"/>
<organism evidence="10 11">
    <name type="scientific">Mycobacterium yunnanensis</name>
    <dbReference type="NCBI Taxonomy" id="368477"/>
    <lineage>
        <taxon>Bacteria</taxon>
        <taxon>Bacillati</taxon>
        <taxon>Actinomycetota</taxon>
        <taxon>Actinomycetes</taxon>
        <taxon>Mycobacteriales</taxon>
        <taxon>Mycobacteriaceae</taxon>
        <taxon>Mycobacterium</taxon>
    </lineage>
</organism>
<evidence type="ECO:0000259" key="9">
    <source>
        <dbReference type="Pfam" id="PF02811"/>
    </source>
</evidence>
<evidence type="ECO:0000256" key="2">
    <source>
        <dbReference type="ARBA" id="ARBA00009152"/>
    </source>
</evidence>
<evidence type="ECO:0000313" key="11">
    <source>
        <dbReference type="Proteomes" id="UP001141629"/>
    </source>
</evidence>